<evidence type="ECO:0000256" key="9">
    <source>
        <dbReference type="ARBA" id="ARBA00023012"/>
    </source>
</evidence>
<comment type="subcellular location">
    <subcellularLocation>
        <location evidence="2">Cell membrane</location>
    </subcellularLocation>
</comment>
<evidence type="ECO:0000313" key="12">
    <source>
        <dbReference type="Proteomes" id="UP001157091"/>
    </source>
</evidence>
<evidence type="ECO:0000256" key="5">
    <source>
        <dbReference type="ARBA" id="ARBA00022679"/>
    </source>
</evidence>
<keyword evidence="4" id="KW-0597">Phosphoprotein</keyword>
<keyword evidence="5" id="KW-0808">Transferase</keyword>
<evidence type="ECO:0000256" key="6">
    <source>
        <dbReference type="ARBA" id="ARBA00022692"/>
    </source>
</evidence>
<evidence type="ECO:0000256" key="7">
    <source>
        <dbReference type="ARBA" id="ARBA00022777"/>
    </source>
</evidence>
<accession>A0ABQ6I2T2</accession>
<evidence type="ECO:0000256" key="2">
    <source>
        <dbReference type="ARBA" id="ARBA00004236"/>
    </source>
</evidence>
<keyword evidence="12" id="KW-1185">Reference proteome</keyword>
<keyword evidence="8" id="KW-0472">Membrane</keyword>
<keyword evidence="6" id="KW-0812">Transmembrane</keyword>
<dbReference type="EC" id="2.7.13.3" evidence="3"/>
<keyword evidence="9" id="KW-0902">Two-component regulatory system</keyword>
<gene>
    <name evidence="11" type="ORF">GCM10025864_28050</name>
</gene>
<dbReference type="Proteomes" id="UP001157091">
    <property type="component" value="Unassembled WGS sequence"/>
</dbReference>
<evidence type="ECO:0000256" key="8">
    <source>
        <dbReference type="ARBA" id="ARBA00022989"/>
    </source>
</evidence>
<dbReference type="PANTHER" id="PTHR45436">
    <property type="entry name" value="SENSOR HISTIDINE KINASE YKOH"/>
    <property type="match status" value="1"/>
</dbReference>
<comment type="catalytic activity">
    <reaction evidence="1">
        <text>ATP + protein L-histidine = ADP + protein N-phospho-L-histidine.</text>
        <dbReference type="EC" id="2.7.13.3"/>
    </reaction>
</comment>
<evidence type="ECO:0000256" key="4">
    <source>
        <dbReference type="ARBA" id="ARBA00022553"/>
    </source>
</evidence>
<evidence type="ECO:0000259" key="10">
    <source>
        <dbReference type="PROSITE" id="PS50885"/>
    </source>
</evidence>
<dbReference type="PANTHER" id="PTHR45436:SF5">
    <property type="entry name" value="SENSOR HISTIDINE KINASE TRCS"/>
    <property type="match status" value="1"/>
</dbReference>
<keyword evidence="8" id="KW-1133">Transmembrane helix</keyword>
<keyword evidence="7" id="KW-0418">Kinase</keyword>
<protein>
    <recommendedName>
        <fullName evidence="3">histidine kinase</fullName>
        <ecNumber evidence="3">2.7.13.3</ecNumber>
    </recommendedName>
</protein>
<dbReference type="PROSITE" id="PS50885">
    <property type="entry name" value="HAMP"/>
    <property type="match status" value="1"/>
</dbReference>
<reference evidence="12" key="1">
    <citation type="journal article" date="2019" name="Int. J. Syst. Evol. Microbiol.">
        <title>The Global Catalogue of Microorganisms (GCM) 10K type strain sequencing project: providing services to taxonomists for standard genome sequencing and annotation.</title>
        <authorList>
            <consortium name="The Broad Institute Genomics Platform"/>
            <consortium name="The Broad Institute Genome Sequencing Center for Infectious Disease"/>
            <person name="Wu L."/>
            <person name="Ma J."/>
        </authorList>
    </citation>
    <scope>NUCLEOTIDE SEQUENCE [LARGE SCALE GENOMIC DNA]</scope>
    <source>
        <strain evidence="12">NBRC 106348</strain>
    </source>
</reference>
<proteinExistence type="predicted"/>
<dbReference type="InterPro" id="IPR036097">
    <property type="entry name" value="HisK_dim/P_sf"/>
</dbReference>
<dbReference type="InterPro" id="IPR050428">
    <property type="entry name" value="TCS_sensor_his_kinase"/>
</dbReference>
<name>A0ABQ6I2T2_9MICO</name>
<comment type="caution">
    <text evidence="11">The sequence shown here is derived from an EMBL/GenBank/DDBJ whole genome shotgun (WGS) entry which is preliminary data.</text>
</comment>
<organism evidence="11 12">
    <name type="scientific">Luteimicrobium album</name>
    <dbReference type="NCBI Taxonomy" id="1054550"/>
    <lineage>
        <taxon>Bacteria</taxon>
        <taxon>Bacillati</taxon>
        <taxon>Actinomycetota</taxon>
        <taxon>Actinomycetes</taxon>
        <taxon>Micrococcales</taxon>
        <taxon>Luteimicrobium</taxon>
    </lineage>
</organism>
<dbReference type="EMBL" id="BSUK01000001">
    <property type="protein sequence ID" value="GMA25046.1"/>
    <property type="molecule type" value="Genomic_DNA"/>
</dbReference>
<dbReference type="Gene3D" id="1.10.287.130">
    <property type="match status" value="1"/>
</dbReference>
<evidence type="ECO:0000313" key="11">
    <source>
        <dbReference type="EMBL" id="GMA25046.1"/>
    </source>
</evidence>
<dbReference type="InterPro" id="IPR003660">
    <property type="entry name" value="HAMP_dom"/>
</dbReference>
<feature type="domain" description="HAMP" evidence="10">
    <location>
        <begin position="27"/>
        <end position="79"/>
    </location>
</feature>
<dbReference type="SMART" id="SM00304">
    <property type="entry name" value="HAMP"/>
    <property type="match status" value="1"/>
</dbReference>
<sequence>MRIVLFVVAAALVAILAGVAMAVIQANRLSAPLVYLAASAEQLGSGQVRPQMEESGVEELDLVAAELARTSDRLASRLATERQFAADASHQLRTP</sequence>
<dbReference type="SUPFAM" id="SSF47384">
    <property type="entry name" value="Homodimeric domain of signal transducing histidine kinase"/>
    <property type="match status" value="1"/>
</dbReference>
<evidence type="ECO:0000256" key="3">
    <source>
        <dbReference type="ARBA" id="ARBA00012438"/>
    </source>
</evidence>
<evidence type="ECO:0000256" key="1">
    <source>
        <dbReference type="ARBA" id="ARBA00000085"/>
    </source>
</evidence>